<gene>
    <name evidence="3" type="ORF">AAV99_08915</name>
</gene>
<name>A0A0H0XMN4_9SPHN</name>
<organism evidence="3 4">
    <name type="scientific">Aurantiacibacter marinus</name>
    <dbReference type="NCBI Taxonomy" id="874156"/>
    <lineage>
        <taxon>Bacteria</taxon>
        <taxon>Pseudomonadati</taxon>
        <taxon>Pseudomonadota</taxon>
        <taxon>Alphaproteobacteria</taxon>
        <taxon>Sphingomonadales</taxon>
        <taxon>Erythrobacteraceae</taxon>
        <taxon>Aurantiacibacter</taxon>
    </lineage>
</organism>
<keyword evidence="4" id="KW-1185">Reference proteome</keyword>
<comment type="caution">
    <text evidence="3">The sequence shown here is derived from an EMBL/GenBank/DDBJ whole genome shotgun (WGS) entry which is preliminary data.</text>
</comment>
<dbReference type="OrthoDB" id="7063485at2"/>
<evidence type="ECO:0000256" key="2">
    <source>
        <dbReference type="SAM" id="SignalP"/>
    </source>
</evidence>
<dbReference type="STRING" id="874156.GCA_001021555_01535"/>
<protein>
    <recommendedName>
        <fullName evidence="5">Lipoprotein</fullName>
    </recommendedName>
</protein>
<evidence type="ECO:0000313" key="4">
    <source>
        <dbReference type="Proteomes" id="UP000053455"/>
    </source>
</evidence>
<feature type="signal peptide" evidence="2">
    <location>
        <begin position="1"/>
        <end position="18"/>
    </location>
</feature>
<evidence type="ECO:0000256" key="1">
    <source>
        <dbReference type="SAM" id="MobiDB-lite"/>
    </source>
</evidence>
<dbReference type="Proteomes" id="UP000053455">
    <property type="component" value="Unassembled WGS sequence"/>
</dbReference>
<dbReference type="PATRIC" id="fig|874156.12.peg.1829"/>
<reference evidence="3 4" key="1">
    <citation type="submission" date="2015-04" db="EMBL/GenBank/DDBJ databases">
        <title>The draft genome sequence of Erythrobacter marinus HWDM-33.</title>
        <authorList>
            <person name="Zhuang L."/>
            <person name="Liu Y."/>
            <person name="Shao Z."/>
        </authorList>
    </citation>
    <scope>NUCLEOTIDE SEQUENCE [LARGE SCALE GENOMIC DNA]</scope>
    <source>
        <strain evidence="3 4">HWDM-33</strain>
    </source>
</reference>
<keyword evidence="2" id="KW-0732">Signal</keyword>
<dbReference type="EMBL" id="LBHU01000002">
    <property type="protein sequence ID" value="KLI63818.1"/>
    <property type="molecule type" value="Genomic_DNA"/>
</dbReference>
<evidence type="ECO:0000313" key="3">
    <source>
        <dbReference type="EMBL" id="KLI63818.1"/>
    </source>
</evidence>
<evidence type="ECO:0008006" key="5">
    <source>
        <dbReference type="Google" id="ProtNLM"/>
    </source>
</evidence>
<proteinExistence type="predicted"/>
<dbReference type="AlphaFoldDB" id="A0A0H0XMN4"/>
<dbReference type="PROSITE" id="PS51257">
    <property type="entry name" value="PROKAR_LIPOPROTEIN"/>
    <property type="match status" value="1"/>
</dbReference>
<accession>A0A0H0XMN4</accession>
<feature type="chain" id="PRO_5002589875" description="Lipoprotein" evidence="2">
    <location>
        <begin position="19"/>
        <end position="225"/>
    </location>
</feature>
<dbReference type="RefSeq" id="WP_047093632.1">
    <property type="nucleotide sequence ID" value="NZ_LBHU01000002.1"/>
</dbReference>
<feature type="region of interest" description="Disordered" evidence="1">
    <location>
        <begin position="200"/>
        <end position="225"/>
    </location>
</feature>
<sequence>MKKAAFALPALLALAACSAEPQPEAEPTPEASPTVSGVRALVASGFEELKLGPKIAGPQGSEVAGTIMFEGRLIAEITSFVACPELESNTELVTQCDPAAQAEGAVYTYAHRITPGEGAKGPILSFRTARRANGFANVIGFDRQQAEAALGEGYNIGVSVDNGALVWRIEAGDGWDAGEEITLFWQGELPPEGPEEVYEVETAEGRAAATGPFPPAEAPESPETE</sequence>